<organism evidence="7 9">
    <name type="scientific">Synechococcus phage ACG-2014f</name>
    <dbReference type="NCBI Taxonomy" id="1493511"/>
    <lineage>
        <taxon>Viruses</taxon>
        <taxon>Duplodnaviria</taxon>
        <taxon>Heunggongvirae</taxon>
        <taxon>Uroviricota</taxon>
        <taxon>Caudoviricetes</taxon>
        <taxon>Pantevenvirales</taxon>
        <taxon>Kyanoviridae</taxon>
        <taxon>Atlauavirus</taxon>
        <taxon>Atlauavirus tusconc8</taxon>
    </lineage>
</organism>
<comment type="similarity">
    <text evidence="1">Belongs to the N(4)/N(6)-methyltransferase family.</text>
</comment>
<dbReference type="GO" id="GO:0009007">
    <property type="term" value="F:site-specific DNA-methyltransferase (adenine-specific) activity"/>
    <property type="evidence" value="ECO:0007669"/>
    <property type="project" value="UniProtKB-EC"/>
</dbReference>
<dbReference type="Gene3D" id="1.10.1020.10">
    <property type="entry name" value="Adenine-specific Methyltransferase, Domain 2"/>
    <property type="match status" value="1"/>
</dbReference>
<evidence type="ECO:0000256" key="2">
    <source>
        <dbReference type="ARBA" id="ARBA00011900"/>
    </source>
</evidence>
<dbReference type="Pfam" id="PF02086">
    <property type="entry name" value="MethyltransfD12"/>
    <property type="match status" value="1"/>
</dbReference>
<dbReference type="RefSeq" id="YP_009134399.1">
    <property type="nucleotide sequence ID" value="NC_026927.1"/>
</dbReference>
<dbReference type="PANTHER" id="PTHR30481:SF2">
    <property type="entry name" value="SITE-SPECIFIC DNA-METHYLTRANSFERASE (ADENINE-SPECIFIC)"/>
    <property type="match status" value="1"/>
</dbReference>
<dbReference type="EMBL" id="KJ019037">
    <property type="protein sequence ID" value="AIX16705.1"/>
    <property type="molecule type" value="Genomic_DNA"/>
</dbReference>
<evidence type="ECO:0000256" key="6">
    <source>
        <dbReference type="ARBA" id="ARBA00047942"/>
    </source>
</evidence>
<dbReference type="GeneID" id="24172038"/>
<evidence type="ECO:0000313" key="9">
    <source>
        <dbReference type="Proteomes" id="UP000185318"/>
    </source>
</evidence>
<gene>
    <name evidence="7" type="ORF">Syn7803C58_180</name>
    <name evidence="8" type="ORF">Syn7803C90_188</name>
</gene>
<keyword evidence="4" id="KW-0808">Transferase</keyword>
<dbReference type="InterPro" id="IPR023095">
    <property type="entry name" value="Ade_MeTrfase_dom_2"/>
</dbReference>
<dbReference type="Gene3D" id="3.40.50.150">
    <property type="entry name" value="Vaccinia Virus protein VP39"/>
    <property type="match status" value="1"/>
</dbReference>
<evidence type="ECO:0000256" key="5">
    <source>
        <dbReference type="ARBA" id="ARBA00022691"/>
    </source>
</evidence>
<dbReference type="Proteomes" id="UP000185320">
    <property type="component" value="Segment"/>
</dbReference>
<protein>
    <recommendedName>
        <fullName evidence="2">site-specific DNA-methyltransferase (adenine-specific)</fullName>
        <ecNumber evidence="2">2.1.1.72</ecNumber>
    </recommendedName>
</protein>
<reference evidence="9 10" key="1">
    <citation type="submission" date="2013-12" db="EMBL/GenBank/DDBJ databases">
        <title>Ecological redundancy of diverse viral populations within a natural community.</title>
        <authorList>
            <person name="Gregory A.C."/>
            <person name="LaButti K."/>
            <person name="Copeland A."/>
            <person name="Woyke T."/>
            <person name="Sullivan M.B."/>
        </authorList>
    </citation>
    <scope>NUCLEOTIDE SEQUENCE [LARGE SCALE GENOMIC DNA]</scope>
    <source>
        <strain evidence="7">Syn7803C58</strain>
        <strain evidence="8">Syn7803C90</strain>
    </source>
</reference>
<name>A0A0E3EVH9_9CAUD</name>
<dbReference type="PANTHER" id="PTHR30481">
    <property type="entry name" value="DNA ADENINE METHYLASE"/>
    <property type="match status" value="1"/>
</dbReference>
<evidence type="ECO:0000256" key="3">
    <source>
        <dbReference type="ARBA" id="ARBA00022603"/>
    </source>
</evidence>
<sequence length="299" mass="35482">MKERRKYPTVLRYPGGKSRIIYYLFRENMIPKNVKEYREGFLGGGSCALAFSVMYPNTPVWVNDLYYNLYIFWTQLQKNPDPLINRLLELKDEACDASGTEELEKKHRKLYTDMRDLINTSSDHLDIATSFYILNRSSFGGFTEQNKNAFIRDSYKNTIFSQSKIRKLANISEIIQPWRITNTHYKELMRAPGDDVFVFLDPPYLIKDMLYGKDKEMHTGFSHEEFVSECKGSTHDWMITYNEHEWLRSQFADYHMESFEFRYSLAHREENGNKKEELLIMNYEIPRDIPNPLEVVLYG</sequence>
<dbReference type="GO" id="GO:1904047">
    <property type="term" value="F:S-adenosyl-L-methionine binding"/>
    <property type="evidence" value="ECO:0007669"/>
    <property type="project" value="TreeGrafter"/>
</dbReference>
<evidence type="ECO:0000313" key="7">
    <source>
        <dbReference type="EMBL" id="AIX16705.1"/>
    </source>
</evidence>
<dbReference type="InterPro" id="IPR012327">
    <property type="entry name" value="MeTrfase_D12"/>
</dbReference>
<evidence type="ECO:0000256" key="1">
    <source>
        <dbReference type="ARBA" id="ARBA00006594"/>
    </source>
</evidence>
<keyword evidence="10" id="KW-1185">Reference proteome</keyword>
<dbReference type="EMBL" id="KJ019059">
    <property type="protein sequence ID" value="AIX21799.1"/>
    <property type="molecule type" value="Genomic_DNA"/>
</dbReference>
<accession>A0A0E3EVH9</accession>
<dbReference type="GO" id="GO:0006298">
    <property type="term" value="P:mismatch repair"/>
    <property type="evidence" value="ECO:0007669"/>
    <property type="project" value="TreeGrafter"/>
</dbReference>
<dbReference type="EC" id="2.1.1.72" evidence="2"/>
<keyword evidence="3 7" id="KW-0489">Methyltransferase</keyword>
<evidence type="ECO:0000256" key="4">
    <source>
        <dbReference type="ARBA" id="ARBA00022679"/>
    </source>
</evidence>
<evidence type="ECO:0000313" key="8">
    <source>
        <dbReference type="EMBL" id="AIX21799.1"/>
    </source>
</evidence>
<proteinExistence type="inferred from homology"/>
<keyword evidence="5" id="KW-0949">S-adenosyl-L-methionine</keyword>
<dbReference type="GO" id="GO:0032259">
    <property type="term" value="P:methylation"/>
    <property type="evidence" value="ECO:0007669"/>
    <property type="project" value="UniProtKB-KW"/>
</dbReference>
<dbReference type="KEGG" id="vg:24172038"/>
<dbReference type="OrthoDB" id="8399at10239"/>
<dbReference type="Proteomes" id="UP000185318">
    <property type="component" value="Segment"/>
</dbReference>
<dbReference type="InterPro" id="IPR029063">
    <property type="entry name" value="SAM-dependent_MTases_sf"/>
</dbReference>
<evidence type="ECO:0000313" key="10">
    <source>
        <dbReference type="Proteomes" id="UP000185320"/>
    </source>
</evidence>
<comment type="catalytic activity">
    <reaction evidence="6">
        <text>a 2'-deoxyadenosine in DNA + S-adenosyl-L-methionine = an N(6)-methyl-2'-deoxyadenosine in DNA + S-adenosyl-L-homocysteine + H(+)</text>
        <dbReference type="Rhea" id="RHEA:15197"/>
        <dbReference type="Rhea" id="RHEA-COMP:12418"/>
        <dbReference type="Rhea" id="RHEA-COMP:12419"/>
        <dbReference type="ChEBI" id="CHEBI:15378"/>
        <dbReference type="ChEBI" id="CHEBI:57856"/>
        <dbReference type="ChEBI" id="CHEBI:59789"/>
        <dbReference type="ChEBI" id="CHEBI:90615"/>
        <dbReference type="ChEBI" id="CHEBI:90616"/>
        <dbReference type="EC" id="2.1.1.72"/>
    </reaction>
</comment>
<dbReference type="SUPFAM" id="SSF53335">
    <property type="entry name" value="S-adenosyl-L-methionine-dependent methyltransferases"/>
    <property type="match status" value="1"/>
</dbReference>
<dbReference type="GO" id="GO:0043565">
    <property type="term" value="F:sequence-specific DNA binding"/>
    <property type="evidence" value="ECO:0007669"/>
    <property type="project" value="TreeGrafter"/>
</dbReference>
<dbReference type="GO" id="GO:0009307">
    <property type="term" value="P:DNA restriction-modification system"/>
    <property type="evidence" value="ECO:0007669"/>
    <property type="project" value="InterPro"/>
</dbReference>